<keyword evidence="6" id="KW-0479">Metal-binding</keyword>
<evidence type="ECO:0000256" key="3">
    <source>
        <dbReference type="ARBA" id="ARBA00004906"/>
    </source>
</evidence>
<feature type="compositionally biased region" description="Low complexity" evidence="12">
    <location>
        <begin position="533"/>
        <end position="564"/>
    </location>
</feature>
<feature type="compositionally biased region" description="Basic and acidic residues" evidence="12">
    <location>
        <begin position="597"/>
        <end position="619"/>
    </location>
</feature>
<dbReference type="CDD" id="cd16745">
    <property type="entry name" value="RING-HC_AtRMA-like"/>
    <property type="match status" value="1"/>
</dbReference>
<dbReference type="InterPro" id="IPR013083">
    <property type="entry name" value="Znf_RING/FYVE/PHD"/>
</dbReference>
<evidence type="ECO:0000256" key="2">
    <source>
        <dbReference type="ARBA" id="ARBA00004308"/>
    </source>
</evidence>
<accession>A0ABP0WZU3</accession>
<feature type="compositionally biased region" description="Low complexity" evidence="12">
    <location>
        <begin position="571"/>
        <end position="581"/>
    </location>
</feature>
<dbReference type="SMART" id="SM00184">
    <property type="entry name" value="RING"/>
    <property type="match status" value="1"/>
</dbReference>
<dbReference type="Gene3D" id="3.30.40.10">
    <property type="entry name" value="Zinc/RING finger domain, C3HC4 (zinc finger)"/>
    <property type="match status" value="1"/>
</dbReference>
<feature type="compositionally biased region" description="Polar residues" evidence="12">
    <location>
        <begin position="218"/>
        <end position="235"/>
    </location>
</feature>
<dbReference type="EC" id="2.3.2.27" evidence="4"/>
<evidence type="ECO:0000256" key="9">
    <source>
        <dbReference type="ARBA" id="ARBA00022833"/>
    </source>
</evidence>
<dbReference type="Proteomes" id="UP001497444">
    <property type="component" value="Chromosome 3"/>
</dbReference>
<keyword evidence="10" id="KW-0472">Membrane</keyword>
<keyword evidence="15" id="KW-1185">Reference proteome</keyword>
<evidence type="ECO:0000256" key="11">
    <source>
        <dbReference type="PROSITE-ProRule" id="PRU00175"/>
    </source>
</evidence>
<comment type="catalytic activity">
    <reaction evidence="1">
        <text>S-ubiquitinyl-[E2 ubiquitin-conjugating enzyme]-L-cysteine + [acceptor protein]-L-lysine = [E2 ubiquitin-conjugating enzyme]-L-cysteine + N(6)-ubiquitinyl-[acceptor protein]-L-lysine.</text>
        <dbReference type="EC" id="2.3.2.27"/>
    </reaction>
</comment>
<dbReference type="InterPro" id="IPR001841">
    <property type="entry name" value="Znf_RING"/>
</dbReference>
<evidence type="ECO:0000259" key="13">
    <source>
        <dbReference type="PROSITE" id="PS50089"/>
    </source>
</evidence>
<proteinExistence type="predicted"/>
<comment type="subcellular location">
    <subcellularLocation>
        <location evidence="2">Endomembrane system</location>
    </subcellularLocation>
</comment>
<dbReference type="PANTHER" id="PTHR12313">
    <property type="entry name" value="E3 UBIQUITIN-PROTEIN LIGASE RNF5-RELATED"/>
    <property type="match status" value="1"/>
</dbReference>
<reference evidence="14" key="1">
    <citation type="submission" date="2024-02" db="EMBL/GenBank/DDBJ databases">
        <authorList>
            <consortium name="ELIXIR-Norway"/>
            <consortium name="Elixir Norway"/>
        </authorList>
    </citation>
    <scope>NUCLEOTIDE SEQUENCE</scope>
</reference>
<dbReference type="SUPFAM" id="SSF57850">
    <property type="entry name" value="RING/U-box"/>
    <property type="match status" value="1"/>
</dbReference>
<protein>
    <recommendedName>
        <fullName evidence="4">RING-type E3 ubiquitin transferase</fullName>
        <ecNumber evidence="4">2.3.2.27</ecNumber>
    </recommendedName>
</protein>
<sequence>MSSDQWEALMAEVDVDQTAVVQSSCRALTTNEDIDDELLLQQVTDQIILVGDEEAHNVANLAAAHAADFMQPVVNPLAVICTAAAGRSVLDQLNRNHLVTPGAAAAAYNIHSPYIQFMTQIHPAAASMMQQMQNPVMISSAATVQSSGEVSVEDHESDEELFLVRPQSHHGHQQQQQQLVNYVPQQRRPYEAVLPATDAAETTTASDQLQEEEEEEPSVQQQRNNLLQPGSTTRATGPFRIHQALQDELNHQFHLEKAAAAAAAADDPAAADPQLEAAAGRQLLGVRSLFNDAEASAATSSREFNSTTIWQQDDQAGVHLLQRLPPHVTAAGPRVLRRRSRANRGHLLHINSVAAASSLLRSDLNMGTAVRITPSSNSTITLGLLAAGAAAADPSLLEIEARQVLREQQQQQVDQKSTTAAAAGSTTFCMSSMIGSACSTQETSNTLTSCCSSNNNSIGENFECNICFQKANEAVVTCCGHLFCWPCLYSWLHVHSFHKECPVCKGVIAETAITPIYGRDHGHSTTSSSCNPQQQQQHQQEQSANNSGAAAAGSTHAQSAGAADTVDDVDATTTTTTTTTTRSSHESPRIPPRPQARRVESARQQRGRDERERERERERAAATLIRETEAAAAAARSSLQALSLQTQLPATAADHEIADEYTQAAADQLLNNSFTDPDDQELYNSVLDHHHQHHIHHLTPDRYAPVDSSSSSLQVIRAWTASNSQSTGAPPPPAAPADQMIITAAAAGAHDDELIINNNTRLMRLDHETRLMTAVAQGLDDVDDGDDLLEQHQQLHTRSMLQLLPGYIADHVDDIGVVIDQALQEV</sequence>
<dbReference type="InterPro" id="IPR045103">
    <property type="entry name" value="RNF5/RNF185-like"/>
</dbReference>
<evidence type="ECO:0000256" key="10">
    <source>
        <dbReference type="ARBA" id="ARBA00023136"/>
    </source>
</evidence>
<evidence type="ECO:0000256" key="6">
    <source>
        <dbReference type="ARBA" id="ARBA00022723"/>
    </source>
</evidence>
<dbReference type="PROSITE" id="PS00518">
    <property type="entry name" value="ZF_RING_1"/>
    <property type="match status" value="1"/>
</dbReference>
<keyword evidence="7 11" id="KW-0863">Zinc-finger</keyword>
<dbReference type="PROSITE" id="PS50089">
    <property type="entry name" value="ZF_RING_2"/>
    <property type="match status" value="1"/>
</dbReference>
<evidence type="ECO:0000256" key="8">
    <source>
        <dbReference type="ARBA" id="ARBA00022786"/>
    </source>
</evidence>
<evidence type="ECO:0000313" key="14">
    <source>
        <dbReference type="EMBL" id="CAK9270925.1"/>
    </source>
</evidence>
<feature type="region of interest" description="Disordered" evidence="12">
    <location>
        <begin position="199"/>
        <end position="235"/>
    </location>
</feature>
<evidence type="ECO:0000313" key="15">
    <source>
        <dbReference type="Proteomes" id="UP001497444"/>
    </source>
</evidence>
<dbReference type="Pfam" id="PF13920">
    <property type="entry name" value="zf-C3HC4_3"/>
    <property type="match status" value="1"/>
</dbReference>
<evidence type="ECO:0000256" key="1">
    <source>
        <dbReference type="ARBA" id="ARBA00000900"/>
    </source>
</evidence>
<keyword evidence="5" id="KW-0808">Transferase</keyword>
<evidence type="ECO:0000256" key="5">
    <source>
        <dbReference type="ARBA" id="ARBA00022679"/>
    </source>
</evidence>
<evidence type="ECO:0000256" key="7">
    <source>
        <dbReference type="ARBA" id="ARBA00022771"/>
    </source>
</evidence>
<comment type="pathway">
    <text evidence="3">Protein modification; protein ubiquitination.</text>
</comment>
<keyword evidence="8" id="KW-0833">Ubl conjugation pathway</keyword>
<organism evidence="14 15">
    <name type="scientific">Sphagnum jensenii</name>
    <dbReference type="NCBI Taxonomy" id="128206"/>
    <lineage>
        <taxon>Eukaryota</taxon>
        <taxon>Viridiplantae</taxon>
        <taxon>Streptophyta</taxon>
        <taxon>Embryophyta</taxon>
        <taxon>Bryophyta</taxon>
        <taxon>Sphagnophytina</taxon>
        <taxon>Sphagnopsida</taxon>
        <taxon>Sphagnales</taxon>
        <taxon>Sphagnaceae</taxon>
        <taxon>Sphagnum</taxon>
    </lineage>
</organism>
<feature type="region of interest" description="Disordered" evidence="12">
    <location>
        <begin position="518"/>
        <end position="619"/>
    </location>
</feature>
<name>A0ABP0WZU3_9BRYO</name>
<evidence type="ECO:0000256" key="4">
    <source>
        <dbReference type="ARBA" id="ARBA00012483"/>
    </source>
</evidence>
<gene>
    <name evidence="14" type="ORF">CSSPJE1EN1_LOCUS16403</name>
</gene>
<keyword evidence="9" id="KW-0862">Zinc</keyword>
<feature type="domain" description="RING-type" evidence="13">
    <location>
        <begin position="464"/>
        <end position="505"/>
    </location>
</feature>
<dbReference type="InterPro" id="IPR017907">
    <property type="entry name" value="Znf_RING_CS"/>
</dbReference>
<evidence type="ECO:0000256" key="12">
    <source>
        <dbReference type="SAM" id="MobiDB-lite"/>
    </source>
</evidence>
<dbReference type="EMBL" id="OZ020098">
    <property type="protein sequence ID" value="CAK9270925.1"/>
    <property type="molecule type" value="Genomic_DNA"/>
</dbReference>